<reference evidence="1 2" key="1">
    <citation type="submission" date="2016-10" db="EMBL/GenBank/DDBJ databases">
        <authorList>
            <person name="de Groot N.N."/>
        </authorList>
    </citation>
    <scope>NUCLEOTIDE SEQUENCE [LARGE SCALE GENOMIC DNA]</scope>
    <source>
        <strain evidence="1 2">CCUG 59231</strain>
    </source>
</reference>
<accession>A0A1I5RL90</accession>
<organism evidence="1 2">
    <name type="scientific">Ectopseudomonas composti</name>
    <dbReference type="NCBI Taxonomy" id="658457"/>
    <lineage>
        <taxon>Bacteria</taxon>
        <taxon>Pseudomonadati</taxon>
        <taxon>Pseudomonadota</taxon>
        <taxon>Gammaproteobacteria</taxon>
        <taxon>Pseudomonadales</taxon>
        <taxon>Pseudomonadaceae</taxon>
        <taxon>Ectopseudomonas</taxon>
    </lineage>
</organism>
<dbReference type="AlphaFoldDB" id="A0A1I5RL90"/>
<evidence type="ECO:0000313" key="1">
    <source>
        <dbReference type="EMBL" id="SFP59324.1"/>
    </source>
</evidence>
<protein>
    <submittedName>
        <fullName evidence="1">Uncharacterized protein</fullName>
    </submittedName>
</protein>
<dbReference type="Proteomes" id="UP000182400">
    <property type="component" value="Unassembled WGS sequence"/>
</dbReference>
<name>A0A1I5RL90_9GAMM</name>
<evidence type="ECO:0000313" key="2">
    <source>
        <dbReference type="Proteomes" id="UP000182400"/>
    </source>
</evidence>
<gene>
    <name evidence="1" type="ORF">SAMN05216601_11637</name>
</gene>
<proteinExistence type="predicted"/>
<dbReference type="EMBL" id="FOWP01000016">
    <property type="protein sequence ID" value="SFP59324.1"/>
    <property type="molecule type" value="Genomic_DNA"/>
</dbReference>
<sequence length="111" mass="12322">MCSDADVWFQMFEQRPALDQDVSKFFADFFNPYKKSGTCWVVPTSSAYLIGVRTAMVKRADANPASKYVVARVVVGGRGGYITPITLQQNGFDIIKAVSLENQKHGVPLMQ</sequence>